<dbReference type="Proteomes" id="UP000025227">
    <property type="component" value="Unplaced"/>
</dbReference>
<dbReference type="AlphaFoldDB" id="A0A7I5EE72"/>
<name>A0A7I5EE72_HAECO</name>
<keyword evidence="1" id="KW-1185">Reference proteome</keyword>
<proteinExistence type="predicted"/>
<accession>A0A7I5EE72</accession>
<evidence type="ECO:0000313" key="1">
    <source>
        <dbReference type="Proteomes" id="UP000025227"/>
    </source>
</evidence>
<evidence type="ECO:0000313" key="2">
    <source>
        <dbReference type="WBParaSite" id="HCON_00179510-00001"/>
    </source>
</evidence>
<organism evidence="1 2">
    <name type="scientific">Haemonchus contortus</name>
    <name type="common">Barber pole worm</name>
    <dbReference type="NCBI Taxonomy" id="6289"/>
    <lineage>
        <taxon>Eukaryota</taxon>
        <taxon>Metazoa</taxon>
        <taxon>Ecdysozoa</taxon>
        <taxon>Nematoda</taxon>
        <taxon>Chromadorea</taxon>
        <taxon>Rhabditida</taxon>
        <taxon>Rhabditina</taxon>
        <taxon>Rhabditomorpha</taxon>
        <taxon>Strongyloidea</taxon>
        <taxon>Trichostrongylidae</taxon>
        <taxon>Haemonchus</taxon>
    </lineage>
</organism>
<reference evidence="2" key="1">
    <citation type="submission" date="2020-12" db="UniProtKB">
        <authorList>
            <consortium name="WormBaseParasite"/>
        </authorList>
    </citation>
    <scope>IDENTIFICATION</scope>
    <source>
        <strain evidence="2">MHco3</strain>
    </source>
</reference>
<sequence length="123" mass="13781">MTVPLNTLDLGNKFYVNELLKFCGTTTDNDYYSSMNIDQYGKLKTESKSARASTPSEGCSHAFDYQNRSGAMNAYMTYTMTCDGWPIYKSVLSSERLSDSGVMECSPGPNGYRFEIAVTMRVR</sequence>
<dbReference type="WBParaSite" id="HCON_00179510-00001">
    <property type="protein sequence ID" value="HCON_00179510-00001"/>
    <property type="gene ID" value="HCON_00179510"/>
</dbReference>
<protein>
    <submittedName>
        <fullName evidence="2">Fibrinogen C-terminal domain-containing protein</fullName>
    </submittedName>
</protein>